<dbReference type="CDD" id="cd05288">
    <property type="entry name" value="PGDH"/>
    <property type="match status" value="1"/>
</dbReference>
<dbReference type="SUPFAM" id="SSF50129">
    <property type="entry name" value="GroES-like"/>
    <property type="match status" value="1"/>
</dbReference>
<evidence type="ECO:0000313" key="4">
    <source>
        <dbReference type="Proteomes" id="UP000019373"/>
    </source>
</evidence>
<dbReference type="GO" id="GO:0016628">
    <property type="term" value="F:oxidoreductase activity, acting on the CH-CH group of donors, NAD or NADP as acceptor"/>
    <property type="evidence" value="ECO:0007669"/>
    <property type="project" value="InterPro"/>
</dbReference>
<dbReference type="OrthoDB" id="809632at2759"/>
<protein>
    <recommendedName>
        <fullName evidence="2">Enoyl reductase (ER) domain-containing protein</fullName>
    </recommendedName>
</protein>
<dbReference type="Proteomes" id="UP000019373">
    <property type="component" value="Unassembled WGS sequence"/>
</dbReference>
<dbReference type="Pfam" id="PF00107">
    <property type="entry name" value="ADH_zinc_N"/>
    <property type="match status" value="1"/>
</dbReference>
<dbReference type="InterPro" id="IPR045010">
    <property type="entry name" value="MDR_fam"/>
</dbReference>
<dbReference type="InterPro" id="IPR013149">
    <property type="entry name" value="ADH-like_C"/>
</dbReference>
<dbReference type="SMART" id="SM00829">
    <property type="entry name" value="PKS_ER"/>
    <property type="match status" value="1"/>
</dbReference>
<dbReference type="RefSeq" id="XP_007802040.1">
    <property type="nucleotide sequence ID" value="XM_007803849.1"/>
</dbReference>
<dbReference type="Gene3D" id="3.90.180.10">
    <property type="entry name" value="Medium-chain alcohol dehydrogenases, catalytic domain"/>
    <property type="match status" value="1"/>
</dbReference>
<dbReference type="Pfam" id="PF16884">
    <property type="entry name" value="ADH_N_2"/>
    <property type="match status" value="1"/>
</dbReference>
<dbReference type="Gene3D" id="3.40.50.720">
    <property type="entry name" value="NAD(P)-binding Rossmann-like Domain"/>
    <property type="match status" value="1"/>
</dbReference>
<dbReference type="EMBL" id="KE721111">
    <property type="protein sequence ID" value="ERF72195.1"/>
    <property type="molecule type" value="Genomic_DNA"/>
</dbReference>
<dbReference type="GeneID" id="19237136"/>
<evidence type="ECO:0000259" key="2">
    <source>
        <dbReference type="SMART" id="SM00829"/>
    </source>
</evidence>
<dbReference type="FunFam" id="3.40.50.720:FF:000121">
    <property type="entry name" value="Prostaglandin reductase 2"/>
    <property type="match status" value="1"/>
</dbReference>
<reference evidence="4" key="1">
    <citation type="journal article" date="2014" name="BMC Genomics">
        <title>Genome characteristics reveal the impact of lichenization on lichen-forming fungus Endocarpon pusillum Hedwig (Verrucariales, Ascomycota).</title>
        <authorList>
            <person name="Wang Y.-Y."/>
            <person name="Liu B."/>
            <person name="Zhang X.-Y."/>
            <person name="Zhou Q.-M."/>
            <person name="Zhang T."/>
            <person name="Li H."/>
            <person name="Yu Y.-F."/>
            <person name="Zhang X.-L."/>
            <person name="Hao X.-Y."/>
            <person name="Wang M."/>
            <person name="Wang L."/>
            <person name="Wei J.-C."/>
        </authorList>
    </citation>
    <scope>NUCLEOTIDE SEQUENCE [LARGE SCALE GENOMIC DNA]</scope>
    <source>
        <strain evidence="4">Z07020 / HMAS-L-300199</strain>
    </source>
</reference>
<dbReference type="eggNOG" id="KOG1196">
    <property type="taxonomic scope" value="Eukaryota"/>
</dbReference>
<dbReference type="InterPro" id="IPR041694">
    <property type="entry name" value="ADH_N_2"/>
</dbReference>
<accession>U1HP95</accession>
<dbReference type="PANTHER" id="PTHR43205:SF19">
    <property type="entry name" value="ENOYL REDUCTASE (ER) DOMAIN-CONTAINING PROTEIN"/>
    <property type="match status" value="1"/>
</dbReference>
<keyword evidence="1" id="KW-0560">Oxidoreductase</keyword>
<gene>
    <name evidence="3" type="ORF">EPUS_02082</name>
</gene>
<sequence>MSASTQTQPTRTRQWLLVNKPTGLPVLSGADQTFKLQTTSLPLPLEQNQLLLKLVYLSNDPGQRGRISPHINPDRIYLPPVQLDTPMPSSGLAEVLDSTSSQPGFRKGDLVLAPVGWSEYVVLNVSACQPAPELPGGLSRTHHLGALGWPGLTAYYGIKEIGETKSSEVVVVSGAAGATGGMAVQVAKKIVGAKLVVGIAGGEEKCRYVEQKLGADKCVDYKKEGWKKDLAEATSAARGGNEKGFVDVYFDNVGGQMLDYMLSRMAMHGRVVACGAISQYNSSEGTRLKNYFEVVSMRIQIRGMFGFDYTHKMAEVMGIFKQAIQQGKLNVSGEIEQVVEAKFEEVPKVWMMLFEGANTGKLVTKII</sequence>
<proteinExistence type="predicted"/>
<dbReference type="InterPro" id="IPR011032">
    <property type="entry name" value="GroES-like_sf"/>
</dbReference>
<dbReference type="SUPFAM" id="SSF51735">
    <property type="entry name" value="NAD(P)-binding Rossmann-fold domains"/>
    <property type="match status" value="1"/>
</dbReference>
<name>U1HP95_ENDPU</name>
<dbReference type="HOGENOM" id="CLU_026673_29_2_1"/>
<dbReference type="OMA" id="HKSYIAP"/>
<feature type="domain" description="Enoyl reductase (ER)" evidence="2">
    <location>
        <begin position="29"/>
        <end position="364"/>
    </location>
</feature>
<dbReference type="InterPro" id="IPR020843">
    <property type="entry name" value="ER"/>
</dbReference>
<evidence type="ECO:0000313" key="3">
    <source>
        <dbReference type="EMBL" id="ERF72195.1"/>
    </source>
</evidence>
<dbReference type="PANTHER" id="PTHR43205">
    <property type="entry name" value="PROSTAGLANDIN REDUCTASE"/>
    <property type="match status" value="1"/>
</dbReference>
<keyword evidence="4" id="KW-1185">Reference proteome</keyword>
<evidence type="ECO:0000256" key="1">
    <source>
        <dbReference type="ARBA" id="ARBA00023002"/>
    </source>
</evidence>
<organism evidence="3 4">
    <name type="scientific">Endocarpon pusillum (strain Z07020 / HMAS-L-300199)</name>
    <name type="common">Lichen-forming fungus</name>
    <dbReference type="NCBI Taxonomy" id="1263415"/>
    <lineage>
        <taxon>Eukaryota</taxon>
        <taxon>Fungi</taxon>
        <taxon>Dikarya</taxon>
        <taxon>Ascomycota</taxon>
        <taxon>Pezizomycotina</taxon>
        <taxon>Eurotiomycetes</taxon>
        <taxon>Chaetothyriomycetidae</taxon>
        <taxon>Verrucariales</taxon>
        <taxon>Verrucariaceae</taxon>
        <taxon>Endocarpon</taxon>
    </lineage>
</organism>
<dbReference type="AlphaFoldDB" id="U1HP95"/>
<dbReference type="InterPro" id="IPR036291">
    <property type="entry name" value="NAD(P)-bd_dom_sf"/>
</dbReference>